<reference evidence="1 2" key="1">
    <citation type="submission" date="2017-01" db="EMBL/GenBank/DDBJ databases">
        <authorList>
            <person name="Varghese N."/>
            <person name="Submissions S."/>
        </authorList>
    </citation>
    <scope>NUCLEOTIDE SEQUENCE [LARGE SCALE GENOMIC DNA]</scope>
    <source>
        <strain evidence="1 2">ATCC 23464</strain>
    </source>
</reference>
<protein>
    <submittedName>
        <fullName evidence="1">Uncharacterized protein</fullName>
    </submittedName>
</protein>
<proteinExistence type="predicted"/>
<dbReference type="EMBL" id="FTNK01000006">
    <property type="protein sequence ID" value="SIR04963.1"/>
    <property type="molecule type" value="Genomic_DNA"/>
</dbReference>
<evidence type="ECO:0000313" key="2">
    <source>
        <dbReference type="Proteomes" id="UP000186666"/>
    </source>
</evidence>
<accession>A0ABY1JZZ1</accession>
<dbReference type="Proteomes" id="UP000186666">
    <property type="component" value="Unassembled WGS sequence"/>
</dbReference>
<name>A0ABY1JZZ1_9BACL</name>
<evidence type="ECO:0000313" key="1">
    <source>
        <dbReference type="EMBL" id="SIR04963.1"/>
    </source>
</evidence>
<comment type="caution">
    <text evidence="1">The sequence shown here is derived from an EMBL/GenBank/DDBJ whole genome shotgun (WGS) entry which is preliminary data.</text>
</comment>
<organism evidence="1 2">
    <name type="scientific">Paenibacillus macquariensis</name>
    <dbReference type="NCBI Taxonomy" id="948756"/>
    <lineage>
        <taxon>Bacteria</taxon>
        <taxon>Bacillati</taxon>
        <taxon>Bacillota</taxon>
        <taxon>Bacilli</taxon>
        <taxon>Bacillales</taxon>
        <taxon>Paenibacillaceae</taxon>
        <taxon>Paenibacillus</taxon>
    </lineage>
</organism>
<sequence>MCGQKRADDYLIKVFASSSSINNIDISKRADTPPLKDCISVSYVFIIYPYDQIHLHHERSQIAPLRLPIPPVERFGTPFEQSVRF</sequence>
<keyword evidence="2" id="KW-1185">Reference proteome</keyword>
<gene>
    <name evidence="1" type="ORF">SAMN05421578_106162</name>
</gene>